<organism evidence="2 3">
    <name type="scientific">Astrephomene gubernaculifera</name>
    <dbReference type="NCBI Taxonomy" id="47775"/>
    <lineage>
        <taxon>Eukaryota</taxon>
        <taxon>Viridiplantae</taxon>
        <taxon>Chlorophyta</taxon>
        <taxon>core chlorophytes</taxon>
        <taxon>Chlorophyceae</taxon>
        <taxon>CS clade</taxon>
        <taxon>Chlamydomonadales</taxon>
        <taxon>Astrephomenaceae</taxon>
        <taxon>Astrephomene</taxon>
    </lineage>
</organism>
<dbReference type="AlphaFoldDB" id="A0AAD3DFY9"/>
<reference evidence="2 3" key="1">
    <citation type="journal article" date="2021" name="Sci. Rep.">
        <title>Genome sequencing of the multicellular alga Astrephomene provides insights into convergent evolution of germ-soma differentiation.</title>
        <authorList>
            <person name="Yamashita S."/>
            <person name="Yamamoto K."/>
            <person name="Matsuzaki R."/>
            <person name="Suzuki S."/>
            <person name="Yamaguchi H."/>
            <person name="Hirooka S."/>
            <person name="Minakuchi Y."/>
            <person name="Miyagishima S."/>
            <person name="Kawachi M."/>
            <person name="Toyoda A."/>
            <person name="Nozaki H."/>
        </authorList>
    </citation>
    <scope>NUCLEOTIDE SEQUENCE [LARGE SCALE GENOMIC DNA]</scope>
    <source>
        <strain evidence="2 3">NIES-4017</strain>
    </source>
</reference>
<feature type="region of interest" description="Disordered" evidence="1">
    <location>
        <begin position="54"/>
        <end position="154"/>
    </location>
</feature>
<name>A0AAD3DFY9_9CHLO</name>
<feature type="compositionally biased region" description="Acidic residues" evidence="1">
    <location>
        <begin position="73"/>
        <end position="85"/>
    </location>
</feature>
<gene>
    <name evidence="2" type="ORF">Agub_g1706</name>
</gene>
<protein>
    <submittedName>
        <fullName evidence="2">Uncharacterized protein</fullName>
    </submittedName>
</protein>
<dbReference type="EMBL" id="BMAR01000001">
    <property type="protein sequence ID" value="GFR41111.1"/>
    <property type="molecule type" value="Genomic_DNA"/>
</dbReference>
<dbReference type="Proteomes" id="UP001054857">
    <property type="component" value="Unassembled WGS sequence"/>
</dbReference>
<feature type="non-terminal residue" evidence="2">
    <location>
        <position position="1"/>
    </location>
</feature>
<keyword evidence="3" id="KW-1185">Reference proteome</keyword>
<sequence>MQRHPLVRRLEGLGYCRDTVECAFQTYLSQRDCLAVDVRDNEEGINALLDIIYGGQGEEDNGSGQKQQGEEPSCSEDGEADEDDYSGSGSEDGNSSEQGGSEEDYGSDDDDAEDADWEEPKRGGEKFSAGQDSDDDFVEVVQPAQRRPPQPSSA</sequence>
<evidence type="ECO:0000313" key="3">
    <source>
        <dbReference type="Proteomes" id="UP001054857"/>
    </source>
</evidence>
<evidence type="ECO:0000256" key="1">
    <source>
        <dbReference type="SAM" id="MobiDB-lite"/>
    </source>
</evidence>
<accession>A0AAD3DFY9</accession>
<feature type="compositionally biased region" description="Acidic residues" evidence="1">
    <location>
        <begin position="100"/>
        <end position="117"/>
    </location>
</feature>
<comment type="caution">
    <text evidence="2">The sequence shown here is derived from an EMBL/GenBank/DDBJ whole genome shotgun (WGS) entry which is preliminary data.</text>
</comment>
<feature type="compositionally biased region" description="Low complexity" evidence="1">
    <location>
        <begin position="86"/>
        <end position="99"/>
    </location>
</feature>
<evidence type="ECO:0000313" key="2">
    <source>
        <dbReference type="EMBL" id="GFR41111.1"/>
    </source>
</evidence>
<proteinExistence type="predicted"/>